<protein>
    <recommendedName>
        <fullName evidence="2">Biotin transporter</fullName>
    </recommendedName>
</protein>
<feature type="transmembrane region" description="Helical" evidence="3">
    <location>
        <begin position="43"/>
        <end position="59"/>
    </location>
</feature>
<dbReference type="InterPro" id="IPR003784">
    <property type="entry name" value="BioY"/>
</dbReference>
<evidence type="ECO:0000256" key="3">
    <source>
        <dbReference type="SAM" id="Phobius"/>
    </source>
</evidence>
<comment type="subcellular location">
    <subcellularLocation>
        <location evidence="2">Cell membrane</location>
        <topology evidence="2">Multi-pass membrane protein</topology>
    </subcellularLocation>
</comment>
<feature type="transmembrane region" description="Helical" evidence="3">
    <location>
        <begin position="66"/>
        <end position="91"/>
    </location>
</feature>
<keyword evidence="2 3" id="KW-0472">Membrane</keyword>
<dbReference type="GO" id="GO:0015225">
    <property type="term" value="F:biotin transmembrane transporter activity"/>
    <property type="evidence" value="ECO:0007669"/>
    <property type="project" value="UniProtKB-UniRule"/>
</dbReference>
<evidence type="ECO:0000313" key="4">
    <source>
        <dbReference type="EMBL" id="MBU3804230.1"/>
    </source>
</evidence>
<comment type="caution">
    <text evidence="4">The sequence shown here is derived from an EMBL/GenBank/DDBJ whole genome shotgun (WGS) entry which is preliminary data.</text>
</comment>
<keyword evidence="3" id="KW-1133">Transmembrane helix</keyword>
<dbReference type="PANTHER" id="PTHR34295">
    <property type="entry name" value="BIOTIN TRANSPORTER BIOY"/>
    <property type="match status" value="1"/>
</dbReference>
<feature type="transmembrane region" description="Helical" evidence="3">
    <location>
        <begin position="123"/>
        <end position="145"/>
    </location>
</feature>
<dbReference type="Gene3D" id="1.10.1760.20">
    <property type="match status" value="1"/>
</dbReference>
<feature type="transmembrane region" description="Helical" evidence="3">
    <location>
        <begin position="19"/>
        <end position="37"/>
    </location>
</feature>
<dbReference type="Proteomes" id="UP000824229">
    <property type="component" value="Unassembled WGS sequence"/>
</dbReference>
<evidence type="ECO:0000256" key="2">
    <source>
        <dbReference type="PIRNR" id="PIRNR016661"/>
    </source>
</evidence>
<dbReference type="PIRSF" id="PIRSF016661">
    <property type="entry name" value="BioY"/>
    <property type="match status" value="1"/>
</dbReference>
<keyword evidence="2" id="KW-0813">Transport</keyword>
<accession>A0A9E2NKX9</accession>
<evidence type="ECO:0000256" key="1">
    <source>
        <dbReference type="ARBA" id="ARBA00010692"/>
    </source>
</evidence>
<sequence>MNTIIQQTSSARKLTVKDIAYISLFTALIAICSWISIPTTVPFTMQTFAIFVAVGALGIRRGTLSIMIYLLLGAIGVPVFAGFSAGLGVLIGNTGGYLIGFVFSAIVTGTIIYYFGNKFWVMLLAMILGLVVCYIFGTAWFIYFYARTSGAIGVMTALTWCVFPFIIPDIMKIVLAIVVVKRVEKNVKL</sequence>
<evidence type="ECO:0000313" key="5">
    <source>
        <dbReference type="Proteomes" id="UP000824229"/>
    </source>
</evidence>
<proteinExistence type="inferred from homology"/>
<dbReference type="GO" id="GO:0005886">
    <property type="term" value="C:plasma membrane"/>
    <property type="evidence" value="ECO:0007669"/>
    <property type="project" value="UniProtKB-SubCell"/>
</dbReference>
<feature type="transmembrane region" description="Helical" evidence="3">
    <location>
        <begin position="157"/>
        <end position="180"/>
    </location>
</feature>
<dbReference type="Pfam" id="PF02632">
    <property type="entry name" value="BioY"/>
    <property type="match status" value="1"/>
</dbReference>
<keyword evidence="2" id="KW-1003">Cell membrane</keyword>
<feature type="transmembrane region" description="Helical" evidence="3">
    <location>
        <begin position="97"/>
        <end position="116"/>
    </location>
</feature>
<gene>
    <name evidence="4" type="ORF">H9872_05705</name>
</gene>
<comment type="similarity">
    <text evidence="1 2">Belongs to the BioY family.</text>
</comment>
<reference evidence="4" key="1">
    <citation type="journal article" date="2021" name="PeerJ">
        <title>Extensive microbial diversity within the chicken gut microbiome revealed by metagenomics and culture.</title>
        <authorList>
            <person name="Gilroy R."/>
            <person name="Ravi A."/>
            <person name="Getino M."/>
            <person name="Pursley I."/>
            <person name="Horton D.L."/>
            <person name="Alikhan N.F."/>
            <person name="Baker D."/>
            <person name="Gharbi K."/>
            <person name="Hall N."/>
            <person name="Watson M."/>
            <person name="Adriaenssens E.M."/>
            <person name="Foster-Nyarko E."/>
            <person name="Jarju S."/>
            <person name="Secka A."/>
            <person name="Antonio M."/>
            <person name="Oren A."/>
            <person name="Chaudhuri R.R."/>
            <person name="La Ragione R."/>
            <person name="Hildebrand F."/>
            <person name="Pallen M.J."/>
        </authorList>
    </citation>
    <scope>NUCLEOTIDE SEQUENCE</scope>
    <source>
        <strain evidence="4">B5-657</strain>
    </source>
</reference>
<reference evidence="4" key="2">
    <citation type="submission" date="2021-04" db="EMBL/GenBank/DDBJ databases">
        <authorList>
            <person name="Gilroy R."/>
        </authorList>
    </citation>
    <scope>NUCLEOTIDE SEQUENCE</scope>
    <source>
        <strain evidence="4">B5-657</strain>
    </source>
</reference>
<name>A0A9E2NKX9_9FIRM</name>
<keyword evidence="3" id="KW-0812">Transmembrane</keyword>
<dbReference type="EMBL" id="JAHLFQ010000124">
    <property type="protein sequence ID" value="MBU3804230.1"/>
    <property type="molecule type" value="Genomic_DNA"/>
</dbReference>
<dbReference type="AlphaFoldDB" id="A0A9E2NKX9"/>
<organism evidence="4 5">
    <name type="scientific">Candidatus Cellulosilyticum pullistercoris</name>
    <dbReference type="NCBI Taxonomy" id="2838521"/>
    <lineage>
        <taxon>Bacteria</taxon>
        <taxon>Bacillati</taxon>
        <taxon>Bacillota</taxon>
        <taxon>Clostridia</taxon>
        <taxon>Lachnospirales</taxon>
        <taxon>Cellulosilyticaceae</taxon>
        <taxon>Cellulosilyticum</taxon>
    </lineage>
</organism>
<dbReference type="PANTHER" id="PTHR34295:SF1">
    <property type="entry name" value="BIOTIN TRANSPORTER BIOY"/>
    <property type="match status" value="1"/>
</dbReference>